<keyword evidence="7" id="KW-0997">Cell inner membrane</keyword>
<dbReference type="AlphaFoldDB" id="A0A921NV57"/>
<keyword evidence="7" id="KW-0407">Ion channel</keyword>
<dbReference type="InterPro" id="IPR006685">
    <property type="entry name" value="MscS_channel_2nd"/>
</dbReference>
<evidence type="ECO:0000256" key="4">
    <source>
        <dbReference type="ARBA" id="ARBA00022692"/>
    </source>
</evidence>
<dbReference type="RefSeq" id="WP_159965493.1">
    <property type="nucleotide sequence ID" value="NZ_APKE01000022.1"/>
</dbReference>
<proteinExistence type="inferred from homology"/>
<evidence type="ECO:0000256" key="2">
    <source>
        <dbReference type="ARBA" id="ARBA00008017"/>
    </source>
</evidence>
<keyword evidence="3" id="KW-1003">Cell membrane</keyword>
<evidence type="ECO:0000256" key="3">
    <source>
        <dbReference type="ARBA" id="ARBA00022475"/>
    </source>
</evidence>
<dbReference type="SUPFAM" id="SSF82689">
    <property type="entry name" value="Mechanosensitive channel protein MscS (YggB), C-terminal domain"/>
    <property type="match status" value="1"/>
</dbReference>
<evidence type="ECO:0000256" key="1">
    <source>
        <dbReference type="ARBA" id="ARBA00004651"/>
    </source>
</evidence>
<evidence type="ECO:0000256" key="6">
    <source>
        <dbReference type="ARBA" id="ARBA00023136"/>
    </source>
</evidence>
<keyword evidence="6 7" id="KW-0472">Membrane</keyword>
<dbReference type="SUPFAM" id="SSF50182">
    <property type="entry name" value="Sm-like ribonucleoproteins"/>
    <property type="match status" value="1"/>
</dbReference>
<evidence type="ECO:0000259" key="9">
    <source>
        <dbReference type="Pfam" id="PF00924"/>
    </source>
</evidence>
<gene>
    <name evidence="10" type="ORF">PMES_01937</name>
</gene>
<sequence>MEQVDADVGNIFDKIDAWVDGFFRLLPNIGIALVLLVLSWFLALWLGRVVTRSGARRDRENLGEVGGSLLRWTVFIVGLMLAVTIVAPSVTPADLFAGLGIGSVAIGFAFKDILQNLLAGILILLRQPFEVGDQIVSGGHEGTVERIETRATLIRTYDGRRVVIPNSDIYTDAVIVNTAFDKRRSQYDILIGCSDDLEAACKLIVETASGCEGVLADPAPEAIPWGMDADGNTVRLRWWTAPARGDVVQTWGRVIRTVYNALNDGGVDLPYPTRMVLFHDQTEATDGDRSAQREGWPSSGRDPEARRIADAIAGGRASRRKGEEGSDDSDGARNSSGGSDGDRETAPARGEAS</sequence>
<evidence type="ECO:0000256" key="8">
    <source>
        <dbReference type="SAM" id="MobiDB-lite"/>
    </source>
</evidence>
<evidence type="ECO:0000256" key="7">
    <source>
        <dbReference type="RuleBase" id="RU369025"/>
    </source>
</evidence>
<accession>A0A921NV57</accession>
<keyword evidence="4 7" id="KW-0812">Transmembrane</keyword>
<feature type="domain" description="Mechanosensitive ion channel MscS" evidence="9">
    <location>
        <begin position="112"/>
        <end position="174"/>
    </location>
</feature>
<dbReference type="Gene3D" id="2.30.30.60">
    <property type="match status" value="1"/>
</dbReference>
<dbReference type="InterPro" id="IPR010920">
    <property type="entry name" value="LSM_dom_sf"/>
</dbReference>
<comment type="subcellular location">
    <subcellularLocation>
        <location evidence="7">Cell inner membrane</location>
        <topology evidence="7">Multi-pass membrane protein</topology>
    </subcellularLocation>
    <subcellularLocation>
        <location evidence="1">Cell membrane</location>
        <topology evidence="1">Multi-pass membrane protein</topology>
    </subcellularLocation>
</comment>
<comment type="function">
    <text evidence="7">Mechanosensitive channel that participates in the regulation of osmotic pressure changes within the cell, opening in response to stretch forces in the membrane lipid bilayer, without the need for other proteins. Contributes to normal resistance to hypoosmotic shock. Forms an ion channel of 1.0 nanosiemens conductance with a slight preference for anions.</text>
</comment>
<dbReference type="PANTHER" id="PTHR30221:SF1">
    <property type="entry name" value="SMALL-CONDUCTANCE MECHANOSENSITIVE CHANNEL"/>
    <property type="match status" value="1"/>
</dbReference>
<feature type="transmembrane region" description="Helical" evidence="7">
    <location>
        <begin position="69"/>
        <end position="90"/>
    </location>
</feature>
<dbReference type="Pfam" id="PF05552">
    <property type="entry name" value="MS_channel_1st_1"/>
    <property type="match status" value="1"/>
</dbReference>
<keyword evidence="7" id="KW-0406">Ion transport</keyword>
<organism evidence="10 11">
    <name type="scientific">Profundibacterium mesophilum KAUST100406-0324</name>
    <dbReference type="NCBI Taxonomy" id="1037889"/>
    <lineage>
        <taxon>Bacteria</taxon>
        <taxon>Pseudomonadati</taxon>
        <taxon>Pseudomonadota</taxon>
        <taxon>Alphaproteobacteria</taxon>
        <taxon>Rhodobacterales</taxon>
        <taxon>Roseobacteraceae</taxon>
        <taxon>Profundibacterium</taxon>
    </lineage>
</organism>
<feature type="compositionally biased region" description="Basic and acidic residues" evidence="8">
    <location>
        <begin position="283"/>
        <end position="292"/>
    </location>
</feature>
<dbReference type="InterPro" id="IPR011066">
    <property type="entry name" value="MscS_channel_C_sf"/>
</dbReference>
<dbReference type="Gene3D" id="3.30.70.100">
    <property type="match status" value="1"/>
</dbReference>
<dbReference type="SUPFAM" id="SSF82861">
    <property type="entry name" value="Mechanosensitive channel protein MscS (YggB), transmembrane region"/>
    <property type="match status" value="1"/>
</dbReference>
<dbReference type="GO" id="GO:0016740">
    <property type="term" value="F:transferase activity"/>
    <property type="evidence" value="ECO:0007669"/>
    <property type="project" value="UniProtKB-KW"/>
</dbReference>
<dbReference type="Proteomes" id="UP000698242">
    <property type="component" value="Unassembled WGS sequence"/>
</dbReference>
<dbReference type="Gene3D" id="1.10.287.1260">
    <property type="match status" value="1"/>
</dbReference>
<comment type="subunit">
    <text evidence="7">Homoheptamer.</text>
</comment>
<feature type="compositionally biased region" description="Basic and acidic residues" evidence="8">
    <location>
        <begin position="340"/>
        <end position="353"/>
    </location>
</feature>
<protein>
    <recommendedName>
        <fullName evidence="7">Small-conductance mechanosensitive channel</fullName>
    </recommendedName>
</protein>
<dbReference type="InterPro" id="IPR045275">
    <property type="entry name" value="MscS_archaea/bacteria_type"/>
</dbReference>
<comment type="caution">
    <text evidence="7">Lacks conserved residue(s) required for the propagation of feature annotation.</text>
</comment>
<dbReference type="EMBL" id="APKE01000022">
    <property type="protein sequence ID" value="KAF0675851.1"/>
    <property type="molecule type" value="Genomic_DNA"/>
</dbReference>
<dbReference type="GO" id="GO:0005886">
    <property type="term" value="C:plasma membrane"/>
    <property type="evidence" value="ECO:0007669"/>
    <property type="project" value="UniProtKB-SubCell"/>
</dbReference>
<dbReference type="GO" id="GO:0008381">
    <property type="term" value="F:mechanosensitive monoatomic ion channel activity"/>
    <property type="evidence" value="ECO:0007669"/>
    <property type="project" value="InterPro"/>
</dbReference>
<name>A0A921NV57_9RHOB</name>
<comment type="caution">
    <text evidence="10">The sequence shown here is derived from an EMBL/GenBank/DDBJ whole genome shotgun (WGS) entry which is preliminary data.</text>
</comment>
<comment type="similarity">
    <text evidence="2 7">Belongs to the MscS (TC 1.A.23) family.</text>
</comment>
<dbReference type="InterPro" id="IPR011014">
    <property type="entry name" value="MscS_channel_TM-2"/>
</dbReference>
<feature type="transmembrane region" description="Helical" evidence="7">
    <location>
        <begin position="29"/>
        <end position="48"/>
    </location>
</feature>
<dbReference type="PANTHER" id="PTHR30221">
    <property type="entry name" value="SMALL-CONDUCTANCE MECHANOSENSITIVE CHANNEL"/>
    <property type="match status" value="1"/>
</dbReference>
<evidence type="ECO:0000313" key="10">
    <source>
        <dbReference type="EMBL" id="KAF0675851.1"/>
    </source>
</evidence>
<dbReference type="InterPro" id="IPR023408">
    <property type="entry name" value="MscS_beta-dom_sf"/>
</dbReference>
<keyword evidence="10" id="KW-0808">Transferase</keyword>
<dbReference type="Pfam" id="PF00924">
    <property type="entry name" value="MS_channel_2nd"/>
    <property type="match status" value="1"/>
</dbReference>
<dbReference type="InterPro" id="IPR008910">
    <property type="entry name" value="MSC_TM_helix"/>
</dbReference>
<evidence type="ECO:0000313" key="11">
    <source>
        <dbReference type="Proteomes" id="UP000698242"/>
    </source>
</evidence>
<reference evidence="10" key="1">
    <citation type="submission" date="2013-03" db="EMBL/GenBank/DDBJ databases">
        <title>Genome Sequence of the Profundibacterium mesophilum strain KAUST100406-0324T from Red Sea, a novel genus in the family Rhodobacteraceae.</title>
        <authorList>
            <person name="Essack M."/>
            <person name="Alam I."/>
            <person name="Lafi F."/>
            <person name="Alawi W."/>
            <person name="Kamanu F."/>
            <person name="Al-Suwailem A."/>
            <person name="Lee O.O."/>
            <person name="Xu Y."/>
            <person name="Bajic V."/>
            <person name="Qian P.-Y."/>
            <person name="Archer J."/>
        </authorList>
    </citation>
    <scope>NUCLEOTIDE SEQUENCE</scope>
    <source>
        <strain evidence="10">KAUST100406-0324</strain>
    </source>
</reference>
<keyword evidence="11" id="KW-1185">Reference proteome</keyword>
<evidence type="ECO:0000256" key="5">
    <source>
        <dbReference type="ARBA" id="ARBA00022989"/>
    </source>
</evidence>
<keyword evidence="5 7" id="KW-1133">Transmembrane helix</keyword>
<keyword evidence="7" id="KW-0813">Transport</keyword>
<dbReference type="OrthoDB" id="9814206at2"/>
<feature type="region of interest" description="Disordered" evidence="8">
    <location>
        <begin position="283"/>
        <end position="353"/>
    </location>
</feature>